<dbReference type="FunFam" id="2.60.40.10:FF:000250">
    <property type="entry name" value="1,4-alpha-glucan-branching enzyme, chloroplastic/amyloplastic"/>
    <property type="match status" value="1"/>
</dbReference>
<feature type="compositionally biased region" description="Polar residues" evidence="16">
    <location>
        <begin position="93"/>
        <end position="112"/>
    </location>
</feature>
<evidence type="ECO:0000256" key="15">
    <source>
        <dbReference type="ARBA" id="ARBA00049618"/>
    </source>
</evidence>
<dbReference type="CDD" id="cd08290">
    <property type="entry name" value="ETR"/>
    <property type="match status" value="1"/>
</dbReference>
<dbReference type="InterPro" id="IPR006047">
    <property type="entry name" value="GH13_cat_dom"/>
</dbReference>
<comment type="similarity">
    <text evidence="4">Belongs to the glycosyl hydrolase 13 family. GlgB subfamily.</text>
</comment>
<dbReference type="InterPro" id="IPR017853">
    <property type="entry name" value="GH"/>
</dbReference>
<evidence type="ECO:0000256" key="10">
    <source>
        <dbReference type="ARBA" id="ARBA00022946"/>
    </source>
</evidence>
<dbReference type="InterPro" id="IPR013780">
    <property type="entry name" value="Glyco_hydro_b"/>
</dbReference>
<dbReference type="Pfam" id="PF00128">
    <property type="entry name" value="Alpha-amylase"/>
    <property type="match status" value="1"/>
</dbReference>
<feature type="compositionally biased region" description="Polar residues" evidence="16">
    <location>
        <begin position="795"/>
        <end position="814"/>
    </location>
</feature>
<evidence type="ECO:0000313" key="19">
    <source>
        <dbReference type="EMBL" id="KKP05448.1"/>
    </source>
</evidence>
<keyword evidence="10" id="KW-0809">Transit peptide</keyword>
<dbReference type="GO" id="GO:0006631">
    <property type="term" value="P:fatty acid metabolic process"/>
    <property type="evidence" value="ECO:0007669"/>
    <property type="project" value="UniProtKB-ARBA"/>
</dbReference>
<feature type="compositionally biased region" description="Polar residues" evidence="16">
    <location>
        <begin position="687"/>
        <end position="713"/>
    </location>
</feature>
<feature type="compositionally biased region" description="Basic and acidic residues" evidence="16">
    <location>
        <begin position="1200"/>
        <end position="1218"/>
    </location>
</feature>
<dbReference type="InterPro" id="IPR020843">
    <property type="entry name" value="ER"/>
</dbReference>
<dbReference type="SMART" id="SM00642">
    <property type="entry name" value="Aamy"/>
    <property type="match status" value="1"/>
</dbReference>
<feature type="compositionally biased region" description="Basic and acidic residues" evidence="16">
    <location>
        <begin position="344"/>
        <end position="358"/>
    </location>
</feature>
<dbReference type="SUPFAM" id="SSF51735">
    <property type="entry name" value="NAD(P)-binding Rossmann-fold domains"/>
    <property type="match status" value="1"/>
</dbReference>
<feature type="compositionally biased region" description="Polar residues" evidence="16">
    <location>
        <begin position="304"/>
        <end position="318"/>
    </location>
</feature>
<dbReference type="CDD" id="cd02854">
    <property type="entry name" value="E_set_GBE_euk_N"/>
    <property type="match status" value="1"/>
</dbReference>
<dbReference type="CDD" id="cd11321">
    <property type="entry name" value="AmyAc_bac_euk_BE"/>
    <property type="match status" value="1"/>
</dbReference>
<dbReference type="GO" id="GO:0016491">
    <property type="term" value="F:oxidoreductase activity"/>
    <property type="evidence" value="ECO:0007669"/>
    <property type="project" value="UniProtKB-KW"/>
</dbReference>
<evidence type="ECO:0000256" key="3">
    <source>
        <dbReference type="ARBA" id="ARBA00004964"/>
    </source>
</evidence>
<keyword evidence="12" id="KW-0320">Glycogen biosynthesis</keyword>
<evidence type="ECO:0000256" key="7">
    <source>
        <dbReference type="ARBA" id="ARBA00020932"/>
    </source>
</evidence>
<dbReference type="InterPro" id="IPR006048">
    <property type="entry name" value="A-amylase/branching_C"/>
</dbReference>
<evidence type="ECO:0000256" key="16">
    <source>
        <dbReference type="SAM" id="MobiDB-lite"/>
    </source>
</evidence>
<dbReference type="Proteomes" id="UP000034112">
    <property type="component" value="Unassembled WGS sequence"/>
</dbReference>
<accession>A0A0F9XZY3</accession>
<feature type="region of interest" description="Disordered" evidence="16">
    <location>
        <begin position="849"/>
        <end position="916"/>
    </location>
</feature>
<feature type="region of interest" description="Disordered" evidence="16">
    <location>
        <begin position="787"/>
        <end position="818"/>
    </location>
</feature>
<evidence type="ECO:0000256" key="6">
    <source>
        <dbReference type="ARBA" id="ARBA00012541"/>
    </source>
</evidence>
<feature type="compositionally biased region" description="Low complexity" evidence="16">
    <location>
        <begin position="1038"/>
        <end position="1073"/>
    </location>
</feature>
<protein>
    <recommendedName>
        <fullName evidence="7">1,4-alpha-glucan-branching enzyme</fullName>
        <ecNumber evidence="6">2.4.1.18</ecNumber>
    </recommendedName>
    <alternativeName>
        <fullName evidence="14">Glycogen-branching enzyme</fullName>
    </alternativeName>
</protein>
<comment type="subcellular location">
    <subcellularLocation>
        <location evidence="2">Mitochondrion</location>
    </subcellularLocation>
</comment>
<dbReference type="SUPFAM" id="SSF50129">
    <property type="entry name" value="GroES-like"/>
    <property type="match status" value="1"/>
</dbReference>
<evidence type="ECO:0000256" key="11">
    <source>
        <dbReference type="ARBA" id="ARBA00023002"/>
    </source>
</evidence>
<dbReference type="GO" id="GO:0003844">
    <property type="term" value="F:1,4-alpha-glucan branching enzyme activity"/>
    <property type="evidence" value="ECO:0007669"/>
    <property type="project" value="UniProtKB-EC"/>
</dbReference>
<feature type="compositionally biased region" description="Polar residues" evidence="16">
    <location>
        <begin position="467"/>
        <end position="483"/>
    </location>
</feature>
<dbReference type="FunFam" id="3.20.20.80:FF:000001">
    <property type="entry name" value="1,4-alpha-glucan branching enzyme"/>
    <property type="match status" value="1"/>
</dbReference>
<dbReference type="GO" id="GO:0004553">
    <property type="term" value="F:hydrolase activity, hydrolyzing O-glycosyl compounds"/>
    <property type="evidence" value="ECO:0007669"/>
    <property type="project" value="InterPro"/>
</dbReference>
<dbReference type="EC" id="2.4.1.18" evidence="6"/>
<comment type="function">
    <text evidence="15">Glycogen-branching enzyme participates in the glycogen biosynthetic process along with glycogenin and glycogen synthase. Generates alpha-1,6-glucosidic branches from alpha-1,4-linked glucose chains, to increase solubility of the glycogen polymer.</text>
</comment>
<dbReference type="GO" id="GO:0005978">
    <property type="term" value="P:glycogen biosynthetic process"/>
    <property type="evidence" value="ECO:0007669"/>
    <property type="project" value="UniProtKB-UniPathway"/>
</dbReference>
<evidence type="ECO:0000256" key="2">
    <source>
        <dbReference type="ARBA" id="ARBA00004173"/>
    </source>
</evidence>
<keyword evidence="8" id="KW-0808">Transferase</keyword>
<feature type="compositionally biased region" description="Polar residues" evidence="16">
    <location>
        <begin position="1081"/>
        <end position="1090"/>
    </location>
</feature>
<proteinExistence type="inferred from homology"/>
<evidence type="ECO:0000256" key="14">
    <source>
        <dbReference type="ARBA" id="ARBA00031979"/>
    </source>
</evidence>
<evidence type="ECO:0000256" key="9">
    <source>
        <dbReference type="ARBA" id="ARBA00022857"/>
    </source>
</evidence>
<organism evidence="19 20">
    <name type="scientific">Trichoderma harzianum</name>
    <name type="common">Hypocrea lixii</name>
    <dbReference type="NCBI Taxonomy" id="5544"/>
    <lineage>
        <taxon>Eukaryota</taxon>
        <taxon>Fungi</taxon>
        <taxon>Dikarya</taxon>
        <taxon>Ascomycota</taxon>
        <taxon>Pezizomycotina</taxon>
        <taxon>Sordariomycetes</taxon>
        <taxon>Hypocreomycetidae</taxon>
        <taxon>Hypocreales</taxon>
        <taxon>Hypocreaceae</taxon>
        <taxon>Trichoderma</taxon>
    </lineage>
</organism>
<dbReference type="Pfam" id="PF02806">
    <property type="entry name" value="Alpha-amylase_C"/>
    <property type="match status" value="1"/>
</dbReference>
<reference evidence="20" key="1">
    <citation type="journal article" date="2015" name="Genome Announc.">
        <title>Draft whole-genome sequence of the biocontrol agent Trichoderma harzianum T6776.</title>
        <authorList>
            <person name="Baroncelli R."/>
            <person name="Piaggeschi G."/>
            <person name="Fiorini L."/>
            <person name="Bertolini E."/>
            <person name="Zapparata A."/>
            <person name="Pe M.E."/>
            <person name="Sarrocco S."/>
            <person name="Vannacci G."/>
        </authorList>
    </citation>
    <scope>NUCLEOTIDE SEQUENCE [LARGE SCALE GENOMIC DNA]</scope>
    <source>
        <strain evidence="20">T6776</strain>
    </source>
</reference>
<feature type="region of interest" description="Disordered" evidence="16">
    <location>
        <begin position="498"/>
        <end position="601"/>
    </location>
</feature>
<feature type="compositionally biased region" description="Polar residues" evidence="16">
    <location>
        <begin position="644"/>
        <end position="654"/>
    </location>
</feature>
<feature type="domain" description="Glycosyl hydrolase family 13 catalytic" evidence="17">
    <location>
        <begin position="1567"/>
        <end position="1943"/>
    </location>
</feature>
<keyword evidence="11" id="KW-0560">Oxidoreductase</keyword>
<keyword evidence="13" id="KW-0496">Mitochondrion</keyword>
<dbReference type="SUPFAM" id="SSF51445">
    <property type="entry name" value="(Trans)glycosidases"/>
    <property type="match status" value="1"/>
</dbReference>
<dbReference type="Gene3D" id="2.60.40.10">
    <property type="entry name" value="Immunoglobulins"/>
    <property type="match status" value="1"/>
</dbReference>
<evidence type="ECO:0000256" key="4">
    <source>
        <dbReference type="ARBA" id="ARBA00009000"/>
    </source>
</evidence>
<dbReference type="InterPro" id="IPR004193">
    <property type="entry name" value="Glyco_hydro_13_N"/>
</dbReference>
<dbReference type="InterPro" id="IPR036291">
    <property type="entry name" value="NAD(P)-bd_dom_sf"/>
</dbReference>
<dbReference type="SUPFAM" id="SSF51011">
    <property type="entry name" value="Glycosyl hydrolase domain"/>
    <property type="match status" value="1"/>
</dbReference>
<dbReference type="Pfam" id="PF02922">
    <property type="entry name" value="CBM_48"/>
    <property type="match status" value="1"/>
</dbReference>
<feature type="compositionally biased region" description="Low complexity" evidence="16">
    <location>
        <begin position="66"/>
        <end position="88"/>
    </location>
</feature>
<feature type="region of interest" description="Disordered" evidence="16">
    <location>
        <begin position="66"/>
        <end position="160"/>
    </location>
</feature>
<dbReference type="GO" id="GO:0005739">
    <property type="term" value="C:mitochondrion"/>
    <property type="evidence" value="ECO:0007669"/>
    <property type="project" value="UniProtKB-SubCell"/>
</dbReference>
<feature type="region of interest" description="Disordered" evidence="16">
    <location>
        <begin position="966"/>
        <end position="1166"/>
    </location>
</feature>
<dbReference type="EMBL" id="JOKZ01000049">
    <property type="protein sequence ID" value="KKP05448.1"/>
    <property type="molecule type" value="Genomic_DNA"/>
</dbReference>
<dbReference type="Gene3D" id="3.40.50.720">
    <property type="entry name" value="NAD(P)-binding Rossmann-like Domain"/>
    <property type="match status" value="1"/>
</dbReference>
<dbReference type="InterPro" id="IPR013149">
    <property type="entry name" value="ADH-like_C"/>
</dbReference>
<feature type="compositionally biased region" description="Polar residues" evidence="16">
    <location>
        <begin position="396"/>
        <end position="414"/>
    </location>
</feature>
<evidence type="ECO:0000256" key="1">
    <source>
        <dbReference type="ARBA" id="ARBA00000826"/>
    </source>
</evidence>
<dbReference type="InterPro" id="IPR011032">
    <property type="entry name" value="GroES-like_sf"/>
</dbReference>
<name>A0A0F9XZY3_TRIHA</name>
<feature type="compositionally biased region" description="Basic and acidic residues" evidence="16">
    <location>
        <begin position="542"/>
        <end position="562"/>
    </location>
</feature>
<dbReference type="Gene3D" id="3.90.180.10">
    <property type="entry name" value="Medium-chain alcohol dehydrogenases, catalytic domain"/>
    <property type="match status" value="1"/>
</dbReference>
<dbReference type="OrthoDB" id="196493at2759"/>
<dbReference type="Pfam" id="PF00107">
    <property type="entry name" value="ADH_zinc_N"/>
    <property type="match status" value="1"/>
</dbReference>
<evidence type="ECO:0000313" key="20">
    <source>
        <dbReference type="Proteomes" id="UP000034112"/>
    </source>
</evidence>
<dbReference type="OMA" id="GHALHEC"/>
<evidence type="ECO:0000256" key="5">
    <source>
        <dbReference type="ARBA" id="ARBA00010371"/>
    </source>
</evidence>
<feature type="compositionally biased region" description="Polar residues" evidence="16">
    <location>
        <begin position="436"/>
        <end position="448"/>
    </location>
</feature>
<evidence type="ECO:0000256" key="8">
    <source>
        <dbReference type="ARBA" id="ARBA00022679"/>
    </source>
</evidence>
<evidence type="ECO:0000256" key="12">
    <source>
        <dbReference type="ARBA" id="ARBA00023056"/>
    </source>
</evidence>
<dbReference type="PANTHER" id="PTHR43651:SF3">
    <property type="entry name" value="1,4-ALPHA-GLUCAN-BRANCHING ENZYME"/>
    <property type="match status" value="1"/>
</dbReference>
<feature type="region of interest" description="Disordered" evidence="16">
    <location>
        <begin position="264"/>
        <end position="483"/>
    </location>
</feature>
<feature type="compositionally biased region" description="Polar residues" evidence="16">
    <location>
        <begin position="359"/>
        <end position="368"/>
    </location>
</feature>
<feature type="compositionally biased region" description="Polar residues" evidence="16">
    <location>
        <begin position="1150"/>
        <end position="1161"/>
    </location>
</feature>
<sequence length="2444" mass="269150">FSFIHLSVYSFLSACCNSCVQVEALEAQSAVSAMFKLSRRRDHSLQPLTKETADPNAATAAASAFMRGNPAPSSSLSSAAAAAALRAQPSPPTNVSQISSKRSQRRTSSLSSPIGRDRGKSKLHRSPSVSSMSERTFRRSPSPGHTPLGKQDVPPVPTIPASKAVTMPLRTQNFQTASQKSQGNQQGSWFGAATVHDPYQEKGAEVLPELTPDLPESRSGSVSSSINFSYPRARITYDSHMPSDNDLVYDPNSRRMVLRDTLVQASNPIEGAKPAEKAKGTKPANRDHISQEPNNKMKPVVPNDIQSEPFSTATSQSHAAGRSPGRRSPNENTSMPTMATETLSQERELETEGSRDWQTHSTSQNEASESAIEPSLAPGLANWDHTKTEIPISYAGSGSETSVRSAHFASSTDQLVVKHEPPPRSLSPRKSALKSAISSRGSQSSHPNENPDYPFSGTSHSSRDDSLASQRKSARVSWNDNSTVVVAEPSKFEEADFSAVHGLQSRHNTQGTVDSVKANRASSPQQDEIMSPRPALPLFGSVRDKKGKEPEERQLVRPREHSLSPQPLPPSSSQALSSMTKDKIPPPTESTKAFHYGRGQTPRNVANISKYREPLPAIIASTESLGHVSEDLYSSGDELFEDVSTGTEQSMAQKSSKDVWATSSPLSDVLPDESSKVSDAKALNKSPGISISNTDSSSMYHNISPTTEPNSLPGSFPEDEDASRLHMHDADASITPVLALASGYKTGNQEEHDSDMDSIYSDAYEDLSEAVDGGFMSLDAALVSPPMSGVDRNRSQINASTGGNSLDNTTSAPIQSPDDWEKAKAYWKSLSSEERRQLEMEALREADDEAIRERVSTKRATTLADISGHSSNSEHRSQRQKSQKERQVRNALVSPDEAGQESINSKPADRSRTLFKTNTKMETKIGEEPIRHTDFAMTDAQGGRGPLQQPATTARTGLAMGRRLQKLARPKRSASHEQQYIGDELRGQTTRPRSSYDPLVSTEYSLRRPKQHATHNSTAEPTVNTVIKPTLRRRGSDSSESSFVRSRSIGSPRSGFRSSMRSSSFDPRPSSSGNKGRNRLTLRSLSPTTSHQRHHSAAPAAPSRQMVENPTRQPFQRHSVAPRISQSLSRRDEDSTYGDHLSDSSDDDMNTTPLTNGSITGDENEPVHSRLKQSILNMYARNNLPDQTSSASAGINSGLPKHDAPKPRVDQYHNEENPHLPLDQLPGASARRPGLISTLRRKSHANVKESSDADGARNTLPHHHSEDATSTRISVIPNHAIGWPLQNRKGETNEASMTSPLGDTGRRSAASGSIVKDELTSEPRHQHELQLYEAKPPGCWASSFVLQANNTKLSSKLPRLPRPKQFCAMAAPNDKQDIPKDGTGVIQLDPWLAPFGDALKRRYSKAQDWIKVINETEGGFDKFSKGIDIFGFNVDEKNNVIYREWAPNAEQAYLVGDFNGWNFTSHPMKKNAYGVFEIIVPAKGGEKAIPHNSKVKISLVLPGGHRIDRLPAWIKYVTQDLSVSPVYDARFWSPAPSEKYTFQHSRPQRPASIRIYEAHVGISSPEQRVTTYEEFTENVLPRIKDLGYNAIQLMAIMEHAYYASFGYQVNSFFAASSRYGTPEGLKKLVDTAHKMGIVVLLDVVHSHASKNVLDGLNQFDGTDHQYFHSGGKGNHDLWDSRLFNYGHHEVMRFLLSNLRFWMDEYHFDGFRFDGVTSMLYLHHGIGTGFSGGYHEYFGPDVDEEAVVYLMVANEMLHSLYPECVTVAEDVSGMPALCLPLSLGGVGFDYRLAMAIPDMWIKILKEKKDEQWDLANICFTLTNRRHGEKTIAYCESHDQALVGDKTLMMHLCDAEMYTHMSTLSPLTPVIDRGIALHKMIRLLTHGLGGEGYLNFEGNEFGHPEWLDFPRAGNNNSFWYARRQFNLTEDDLLRYKFLNTFDKLMNECEAQYGWLHAPQAYISLKHEGDKVIVFERAGLVFVFNFHTDRSFSDYRIGVEVPGTYKIVLNSDAERVGGHNRIDEGTRFFTTAMEWNGRKNWTHIYIPCRTALNPDSDAEPFSPQPARSVADRARLGSADRQPFVATNRSAEIRLHTFSISPSISSKSLLLRSLAAPINPADINTIQGTYGSQPSFTSLIGTSSPSAIPGNEGVFEVVSTGDPASPIRKGDWVIPAVAQFGTWRTHAVAELDQVLKIDKEGLRATQAATISVNPSTAYRILRAYGPSTGLGGIGMRPLEVGSGEWFIQNGANSGVGRAAIQLGKLWGLRSINIVRERSSPEETEALKAELVGLGADVVVTEAQFLSREWRDQLAEITNKGRDQIGLGLNCVGGKSATALARSLSEGATMVSYGGMAKQPVALPVGLLIFKDIRFVGFWLSRWNQQDVAGRKHMIDYIVDLIRQGKFQDVPLDEVAWNWDTDISTLAQEVQGGLQGFRRGKGIFVFGDT</sequence>
<gene>
    <name evidence="19" type="ORF">THAR02_02479</name>
</gene>
<keyword evidence="9" id="KW-0521">NADP</keyword>
<feature type="compositionally biased region" description="Polar residues" evidence="16">
    <location>
        <begin position="1106"/>
        <end position="1116"/>
    </location>
</feature>
<comment type="similarity">
    <text evidence="5">Belongs to the zinc-containing alcohol dehydrogenase family. Quinone oxidoreductase subfamily.</text>
</comment>
<feature type="compositionally biased region" description="Basic and acidic residues" evidence="16">
    <location>
        <begin position="1246"/>
        <end position="1255"/>
    </location>
</feature>
<feature type="non-terminal residue" evidence="19">
    <location>
        <position position="1"/>
    </location>
</feature>
<feature type="compositionally biased region" description="Polar residues" evidence="16">
    <location>
        <begin position="330"/>
        <end position="343"/>
    </location>
</feature>
<dbReference type="SMART" id="SM00829">
    <property type="entry name" value="PKS_ER"/>
    <property type="match status" value="1"/>
</dbReference>
<dbReference type="InterPro" id="IPR013783">
    <property type="entry name" value="Ig-like_fold"/>
</dbReference>
<feature type="region of interest" description="Disordered" evidence="16">
    <location>
        <begin position="1184"/>
        <end position="1309"/>
    </location>
</feature>
<feature type="compositionally biased region" description="Polar residues" evidence="16">
    <location>
        <begin position="1014"/>
        <end position="1027"/>
    </location>
</feature>
<feature type="region of interest" description="Disordered" evidence="16">
    <location>
        <begin position="643"/>
        <end position="721"/>
    </location>
</feature>
<evidence type="ECO:0000259" key="17">
    <source>
        <dbReference type="SMART" id="SM00642"/>
    </source>
</evidence>
<dbReference type="SUPFAM" id="SSF81296">
    <property type="entry name" value="E set domains"/>
    <property type="match status" value="1"/>
</dbReference>
<dbReference type="Gene3D" id="3.20.20.80">
    <property type="entry name" value="Glycosidases"/>
    <property type="match status" value="1"/>
</dbReference>
<dbReference type="FunFam" id="2.60.40.1180:FF:000003">
    <property type="entry name" value="1,4-alpha-glucan-branching enzyme, chloroplastic/amyloplastic"/>
    <property type="match status" value="1"/>
</dbReference>
<dbReference type="GO" id="GO:0043169">
    <property type="term" value="F:cation binding"/>
    <property type="evidence" value="ECO:0007669"/>
    <property type="project" value="InterPro"/>
</dbReference>
<feature type="domain" description="Enoyl reductase (ER)" evidence="18">
    <location>
        <begin position="2082"/>
        <end position="2441"/>
    </location>
</feature>
<feature type="compositionally biased region" description="Polar residues" evidence="16">
    <location>
        <begin position="1184"/>
        <end position="1195"/>
    </location>
</feature>
<dbReference type="UniPathway" id="UPA00164"/>
<evidence type="ECO:0000256" key="13">
    <source>
        <dbReference type="ARBA" id="ARBA00023128"/>
    </source>
</evidence>
<evidence type="ECO:0000259" key="18">
    <source>
        <dbReference type="SMART" id="SM00829"/>
    </source>
</evidence>
<feature type="compositionally biased region" description="Basic and acidic residues" evidence="16">
    <location>
        <begin position="872"/>
        <end position="888"/>
    </location>
</feature>
<dbReference type="Gene3D" id="2.60.40.1180">
    <property type="entry name" value="Golgi alpha-mannosidase II"/>
    <property type="match status" value="1"/>
</dbReference>
<dbReference type="PANTHER" id="PTHR43651">
    <property type="entry name" value="1,4-ALPHA-GLUCAN-BRANCHING ENZYME"/>
    <property type="match status" value="1"/>
</dbReference>
<comment type="catalytic activity">
    <reaction evidence="1">
        <text>Transfers a segment of a (1-&gt;4)-alpha-D-glucan chain to a primary hydroxy group in a similar glucan chain.</text>
        <dbReference type="EC" id="2.4.1.18"/>
    </reaction>
</comment>
<comment type="caution">
    <text evidence="19">The sequence shown here is derived from an EMBL/GenBank/DDBJ whole genome shotgun (WGS) entry which is preliminary data.</text>
</comment>
<feature type="compositionally biased region" description="Basic and acidic residues" evidence="16">
    <location>
        <begin position="273"/>
        <end position="290"/>
    </location>
</feature>
<comment type="pathway">
    <text evidence="3">Glycan biosynthesis; glycogen biosynthesis.</text>
</comment>
<dbReference type="FunFam" id="3.40.50.720:FF:000112">
    <property type="entry name" value="Enoyl-[acyl-carrier-protein] reductase 1, mitochondrial"/>
    <property type="match status" value="1"/>
</dbReference>
<dbReference type="InterPro" id="IPR014756">
    <property type="entry name" value="Ig_E-set"/>
</dbReference>